<evidence type="ECO:0000313" key="2">
    <source>
        <dbReference type="Proteomes" id="UP000054549"/>
    </source>
</evidence>
<keyword evidence="2" id="KW-1185">Reference proteome</keyword>
<dbReference type="Proteomes" id="UP000054549">
    <property type="component" value="Unassembled WGS sequence"/>
</dbReference>
<sequence length="70" mass="7776">MDGVLLGDGTYRTAIRGRSEDKIDQHKNKAYGYCDVEDALQFKGQGSTRTMVVHLACIFVRVPISTPLEC</sequence>
<gene>
    <name evidence="1" type="ORF">M378DRAFT_547002</name>
</gene>
<dbReference type="InParanoid" id="A0A0C2TEE7"/>
<name>A0A0C2TEE7_AMAMK</name>
<accession>A0A0C2TEE7</accession>
<dbReference type="HOGENOM" id="CLU_2757256_0_0_1"/>
<protein>
    <submittedName>
        <fullName evidence="1">Uncharacterized protein</fullName>
    </submittedName>
</protein>
<dbReference type="EMBL" id="KN818244">
    <property type="protein sequence ID" value="KIL65209.1"/>
    <property type="molecule type" value="Genomic_DNA"/>
</dbReference>
<reference evidence="1 2" key="1">
    <citation type="submission" date="2014-04" db="EMBL/GenBank/DDBJ databases">
        <title>Evolutionary Origins and Diversification of the Mycorrhizal Mutualists.</title>
        <authorList>
            <consortium name="DOE Joint Genome Institute"/>
            <consortium name="Mycorrhizal Genomics Consortium"/>
            <person name="Kohler A."/>
            <person name="Kuo A."/>
            <person name="Nagy L.G."/>
            <person name="Floudas D."/>
            <person name="Copeland A."/>
            <person name="Barry K.W."/>
            <person name="Cichocki N."/>
            <person name="Veneault-Fourrey C."/>
            <person name="LaButti K."/>
            <person name="Lindquist E.A."/>
            <person name="Lipzen A."/>
            <person name="Lundell T."/>
            <person name="Morin E."/>
            <person name="Murat C."/>
            <person name="Riley R."/>
            <person name="Ohm R."/>
            <person name="Sun H."/>
            <person name="Tunlid A."/>
            <person name="Henrissat B."/>
            <person name="Grigoriev I.V."/>
            <person name="Hibbett D.S."/>
            <person name="Martin F."/>
        </authorList>
    </citation>
    <scope>NUCLEOTIDE SEQUENCE [LARGE SCALE GENOMIC DNA]</scope>
    <source>
        <strain evidence="1 2">Koide BX008</strain>
    </source>
</reference>
<dbReference type="AlphaFoldDB" id="A0A0C2TEE7"/>
<organism evidence="1 2">
    <name type="scientific">Amanita muscaria (strain Koide BX008)</name>
    <dbReference type="NCBI Taxonomy" id="946122"/>
    <lineage>
        <taxon>Eukaryota</taxon>
        <taxon>Fungi</taxon>
        <taxon>Dikarya</taxon>
        <taxon>Basidiomycota</taxon>
        <taxon>Agaricomycotina</taxon>
        <taxon>Agaricomycetes</taxon>
        <taxon>Agaricomycetidae</taxon>
        <taxon>Agaricales</taxon>
        <taxon>Pluteineae</taxon>
        <taxon>Amanitaceae</taxon>
        <taxon>Amanita</taxon>
    </lineage>
</organism>
<proteinExistence type="predicted"/>
<evidence type="ECO:0000313" key="1">
    <source>
        <dbReference type="EMBL" id="KIL65209.1"/>
    </source>
</evidence>